<dbReference type="Proteomes" id="UP000664132">
    <property type="component" value="Unassembled WGS sequence"/>
</dbReference>
<evidence type="ECO:0000313" key="1">
    <source>
        <dbReference type="EMBL" id="KAG4426349.1"/>
    </source>
</evidence>
<organism evidence="1 2">
    <name type="scientific">Cadophora malorum</name>
    <dbReference type="NCBI Taxonomy" id="108018"/>
    <lineage>
        <taxon>Eukaryota</taxon>
        <taxon>Fungi</taxon>
        <taxon>Dikarya</taxon>
        <taxon>Ascomycota</taxon>
        <taxon>Pezizomycotina</taxon>
        <taxon>Leotiomycetes</taxon>
        <taxon>Helotiales</taxon>
        <taxon>Ploettnerulaceae</taxon>
        <taxon>Cadophora</taxon>
    </lineage>
</organism>
<dbReference type="EMBL" id="JAFJYH010000003">
    <property type="protein sequence ID" value="KAG4426349.1"/>
    <property type="molecule type" value="Genomic_DNA"/>
</dbReference>
<evidence type="ECO:0000313" key="2">
    <source>
        <dbReference type="Proteomes" id="UP000664132"/>
    </source>
</evidence>
<protein>
    <submittedName>
        <fullName evidence="1">Uncharacterized protein</fullName>
    </submittedName>
</protein>
<dbReference type="AlphaFoldDB" id="A0A8H7WKD4"/>
<keyword evidence="2" id="KW-1185">Reference proteome</keyword>
<sequence length="230" mass="25691">MKTTNISKPDYSEAGFMNLSMKIKFVQFCRDLQVMNDFTIDCATAETAWVEIIKDLHKVWVQGAGADQDEIKQDLFLRRAIYQMEGDAVNQYWKKQAEKFGDTRLNRGLDVDLSDIITRDDAEEEHDIGDMSDSDFSFCSDVEQNKKGTWKEKPVKPRTPSEIHRDEELAVLQMKLCKSSRSKVQGVADISAGVGTLGLGGNVVVLAAEGEVMENAPMDISDDEAIDVDG</sequence>
<dbReference type="OrthoDB" id="3544261at2759"/>
<gene>
    <name evidence="1" type="ORF">IFR04_000532</name>
</gene>
<proteinExistence type="predicted"/>
<reference evidence="1" key="1">
    <citation type="submission" date="2021-02" db="EMBL/GenBank/DDBJ databases">
        <title>Genome sequence Cadophora malorum strain M34.</title>
        <authorList>
            <person name="Stefanovic E."/>
            <person name="Vu D."/>
            <person name="Scully C."/>
            <person name="Dijksterhuis J."/>
            <person name="Roader J."/>
            <person name="Houbraken J."/>
        </authorList>
    </citation>
    <scope>NUCLEOTIDE SEQUENCE</scope>
    <source>
        <strain evidence="1">M34</strain>
    </source>
</reference>
<accession>A0A8H7WKD4</accession>
<name>A0A8H7WKD4_9HELO</name>
<comment type="caution">
    <text evidence="1">The sequence shown here is derived from an EMBL/GenBank/DDBJ whole genome shotgun (WGS) entry which is preliminary data.</text>
</comment>